<dbReference type="HOGENOM" id="CLU_1131871_0_0_0"/>
<evidence type="ECO:0000313" key="2">
    <source>
        <dbReference type="Proteomes" id="UP000004358"/>
    </source>
</evidence>
<gene>
    <name evidence="1" type="ORF">DSM3645_14645</name>
</gene>
<protein>
    <submittedName>
        <fullName evidence="1">Uncharacterized protein</fullName>
    </submittedName>
</protein>
<reference evidence="1 2" key="1">
    <citation type="submission" date="2006-02" db="EMBL/GenBank/DDBJ databases">
        <authorList>
            <person name="Amann R."/>
            <person name="Ferriera S."/>
            <person name="Johnson J."/>
            <person name="Kravitz S."/>
            <person name="Halpern A."/>
            <person name="Remington K."/>
            <person name="Beeson K."/>
            <person name="Tran B."/>
            <person name="Rogers Y.-H."/>
            <person name="Friedman R."/>
            <person name="Venter J.C."/>
        </authorList>
    </citation>
    <scope>NUCLEOTIDE SEQUENCE [LARGE SCALE GENOMIC DNA]</scope>
    <source>
        <strain evidence="1 2">DSM 3645</strain>
    </source>
</reference>
<dbReference type="RefSeq" id="WP_002650826.1">
    <property type="nucleotide sequence ID" value="NZ_CH672376.1"/>
</dbReference>
<dbReference type="Proteomes" id="UP000004358">
    <property type="component" value="Unassembled WGS sequence"/>
</dbReference>
<accession>A3ZSD3</accession>
<comment type="caution">
    <text evidence="1">The sequence shown here is derived from an EMBL/GenBank/DDBJ whole genome shotgun (WGS) entry which is preliminary data.</text>
</comment>
<organism evidence="1 2">
    <name type="scientific">Blastopirellula marina DSM 3645</name>
    <dbReference type="NCBI Taxonomy" id="314230"/>
    <lineage>
        <taxon>Bacteria</taxon>
        <taxon>Pseudomonadati</taxon>
        <taxon>Planctomycetota</taxon>
        <taxon>Planctomycetia</taxon>
        <taxon>Pirellulales</taxon>
        <taxon>Pirellulaceae</taxon>
        <taxon>Blastopirellula</taxon>
    </lineage>
</organism>
<name>A3ZSD3_9BACT</name>
<dbReference type="STRING" id="314230.DSM3645_14645"/>
<evidence type="ECO:0000313" key="1">
    <source>
        <dbReference type="EMBL" id="EAQ80593.1"/>
    </source>
</evidence>
<proteinExistence type="predicted"/>
<sequence>MTDPLVLTKEIVRQFLADHDSVDLDEYSEINADAAKLLRKKDGSLSLEITRLSDEAAGHLSKHIGGLCLGSLSFATDNSIKSLSRHCGELSFGALKEISDSAAKYASRHVGELRFAGLTKLSATSASWLGKHCGELVIEVTSEAELNPEVAAGLSKHRGNLFLSFPELSLEAALHLQSHFDGELTLACGNLSDAVIEALANRVGELSLMISELSDEGARLLKQHTGDLAIHASDGLAFSATAIAP</sequence>
<dbReference type="AlphaFoldDB" id="A3ZSD3"/>
<dbReference type="OrthoDB" id="10011053at2"/>
<dbReference type="EMBL" id="AANZ01000008">
    <property type="protein sequence ID" value="EAQ80593.1"/>
    <property type="molecule type" value="Genomic_DNA"/>
</dbReference>